<organism evidence="1">
    <name type="scientific">Chlorella sorokiniana</name>
    <name type="common">Freshwater green alga</name>
    <dbReference type="NCBI Taxonomy" id="3076"/>
    <lineage>
        <taxon>Eukaryota</taxon>
        <taxon>Viridiplantae</taxon>
        <taxon>Chlorophyta</taxon>
        <taxon>core chlorophytes</taxon>
        <taxon>Trebouxiophyceae</taxon>
        <taxon>Chlorellales</taxon>
        <taxon>Chlorellaceae</taxon>
        <taxon>Chlorella clade</taxon>
        <taxon>Chlorella</taxon>
    </lineage>
</organism>
<dbReference type="RefSeq" id="YP_009020829.1">
    <property type="nucleotide sequence ID" value="NC_023835.1"/>
</dbReference>
<accession>W8SY67</accession>
<name>W8SY67_CHLSO</name>
<keyword evidence="1" id="KW-0150">Chloroplast</keyword>
<gene>
    <name evidence="1" type="ORF">csorokcp_00016</name>
</gene>
<dbReference type="AlphaFoldDB" id="W8SY67"/>
<sequence length="45" mass="5146">MAKVFAEVFENIRINKPDFAIESFGNEAVPRGIFNSAWYIQLSPK</sequence>
<reference evidence="1" key="1">
    <citation type="journal article" date="2014" name="Mitochondrial DNA">
        <title>Complete genome sequence of chloroplast DNA (cpDNA) of Chlorella sorokiniana.</title>
        <authorList>
            <person name="Orsini M."/>
            <person name="Cusano R."/>
            <person name="Costelli C."/>
            <person name="Malavasi V."/>
            <person name="Concas A."/>
            <person name="Angius A."/>
            <person name="Cao G."/>
        </authorList>
    </citation>
    <scope>NUCLEOTIDE SEQUENCE</scope>
    <source>
        <strain evidence="1">Crs4</strain>
    </source>
</reference>
<evidence type="ECO:0000313" key="1">
    <source>
        <dbReference type="EMBL" id="AHM23703.1"/>
    </source>
</evidence>
<dbReference type="EMBL" id="KJ397925">
    <property type="protein sequence ID" value="AHM23703.1"/>
    <property type="molecule type" value="Genomic_DNA"/>
</dbReference>
<protein>
    <submittedName>
        <fullName evidence="1">Uncharacterized protein</fullName>
    </submittedName>
</protein>
<proteinExistence type="predicted"/>
<geneLocation type="chloroplast" evidence="1"/>
<keyword evidence="1" id="KW-0934">Plastid</keyword>